<reference evidence="1" key="1">
    <citation type="submission" date="2023-03" db="EMBL/GenBank/DDBJ databases">
        <title>Massive genome expansion in bonnet fungi (Mycena s.s.) driven by repeated elements and novel gene families across ecological guilds.</title>
        <authorList>
            <consortium name="Lawrence Berkeley National Laboratory"/>
            <person name="Harder C.B."/>
            <person name="Miyauchi S."/>
            <person name="Viragh M."/>
            <person name="Kuo A."/>
            <person name="Thoen E."/>
            <person name="Andreopoulos B."/>
            <person name="Lu D."/>
            <person name="Skrede I."/>
            <person name="Drula E."/>
            <person name="Henrissat B."/>
            <person name="Morin E."/>
            <person name="Kohler A."/>
            <person name="Barry K."/>
            <person name="LaButti K."/>
            <person name="Morin E."/>
            <person name="Salamov A."/>
            <person name="Lipzen A."/>
            <person name="Mereny Z."/>
            <person name="Hegedus B."/>
            <person name="Baldrian P."/>
            <person name="Stursova M."/>
            <person name="Weitz H."/>
            <person name="Taylor A."/>
            <person name="Grigoriev I.V."/>
            <person name="Nagy L.G."/>
            <person name="Martin F."/>
            <person name="Kauserud H."/>
        </authorList>
    </citation>
    <scope>NUCLEOTIDE SEQUENCE</scope>
    <source>
        <strain evidence="1">CBHHK182m</strain>
    </source>
</reference>
<gene>
    <name evidence="1" type="ORF">B0H16DRAFT_1480169</name>
</gene>
<name>A0AAD7MDG2_9AGAR</name>
<proteinExistence type="predicted"/>
<evidence type="ECO:0000313" key="2">
    <source>
        <dbReference type="Proteomes" id="UP001215598"/>
    </source>
</evidence>
<dbReference type="EMBL" id="JARKIB010000390">
    <property type="protein sequence ID" value="KAJ7711629.1"/>
    <property type="molecule type" value="Genomic_DNA"/>
</dbReference>
<dbReference type="Proteomes" id="UP001215598">
    <property type="component" value="Unassembled WGS sequence"/>
</dbReference>
<accession>A0AAD7MDG2</accession>
<evidence type="ECO:0000313" key="1">
    <source>
        <dbReference type="EMBL" id="KAJ7711629.1"/>
    </source>
</evidence>
<dbReference type="AlphaFoldDB" id="A0AAD7MDG2"/>
<comment type="caution">
    <text evidence="1">The sequence shown here is derived from an EMBL/GenBank/DDBJ whole genome shotgun (WGS) entry which is preliminary data.</text>
</comment>
<organism evidence="1 2">
    <name type="scientific">Mycena metata</name>
    <dbReference type="NCBI Taxonomy" id="1033252"/>
    <lineage>
        <taxon>Eukaryota</taxon>
        <taxon>Fungi</taxon>
        <taxon>Dikarya</taxon>
        <taxon>Basidiomycota</taxon>
        <taxon>Agaricomycotina</taxon>
        <taxon>Agaricomycetes</taxon>
        <taxon>Agaricomycetidae</taxon>
        <taxon>Agaricales</taxon>
        <taxon>Marasmiineae</taxon>
        <taxon>Mycenaceae</taxon>
        <taxon>Mycena</taxon>
    </lineage>
</organism>
<keyword evidence="2" id="KW-1185">Reference proteome</keyword>
<protein>
    <submittedName>
        <fullName evidence="1">Uncharacterized protein</fullName>
    </submittedName>
</protein>
<sequence>MHRSETAAVAKREKCRQHVTLPPCTAANIAASDANIAASDASIAASTAASTAANIAADFAATATLPPTLPPPQTLPPTLPPLNTSNQLQVLQVFKTKNQHFKWLNLTRPRLSQAPHNRSPACLTSESAATELPPKCRQHCRQLPPWRQWRHFGGTFPLPPPTALWSLKPAPKG</sequence>